<dbReference type="PANTHER" id="PTHR35252">
    <property type="entry name" value="RETINITIS PIGMENTOSA 9 PROTEIN"/>
    <property type="match status" value="1"/>
</dbReference>
<evidence type="ECO:0000259" key="2">
    <source>
        <dbReference type="Pfam" id="PF15288"/>
    </source>
</evidence>
<feature type="domain" description="Zinc knuckle" evidence="2">
    <location>
        <begin position="70"/>
        <end position="92"/>
    </location>
</feature>
<dbReference type="InParanoid" id="K3W7X4"/>
<keyword evidence="4" id="KW-1185">Reference proteome</keyword>
<dbReference type="OMA" id="QAREDPM"/>
<reference evidence="4" key="2">
    <citation type="submission" date="2010-04" db="EMBL/GenBank/DDBJ databases">
        <authorList>
            <person name="Buell R."/>
            <person name="Hamilton J."/>
            <person name="Hostetler J."/>
        </authorList>
    </citation>
    <scope>NUCLEOTIDE SEQUENCE [LARGE SCALE GENOMIC DNA]</scope>
    <source>
        <strain evidence="4">DAOM:BR144</strain>
    </source>
</reference>
<dbReference type="HOGENOM" id="CLU_100804_0_0_1"/>
<accession>K3W7X4</accession>
<reference evidence="3" key="3">
    <citation type="submission" date="2015-02" db="UniProtKB">
        <authorList>
            <consortium name="EnsemblProtists"/>
        </authorList>
    </citation>
    <scope>IDENTIFICATION</scope>
    <source>
        <strain evidence="3">DAOM BR144</strain>
    </source>
</reference>
<dbReference type="STRING" id="431595.K3W7X4"/>
<feature type="compositionally biased region" description="Basic residues" evidence="1">
    <location>
        <begin position="150"/>
        <end position="174"/>
    </location>
</feature>
<dbReference type="GO" id="GO:0008380">
    <property type="term" value="P:RNA splicing"/>
    <property type="evidence" value="ECO:0007669"/>
    <property type="project" value="InterPro"/>
</dbReference>
<feature type="compositionally biased region" description="Basic and acidic residues" evidence="1">
    <location>
        <begin position="32"/>
        <end position="47"/>
    </location>
</feature>
<dbReference type="Pfam" id="PF15288">
    <property type="entry name" value="zf-CCHC_6"/>
    <property type="match status" value="1"/>
</dbReference>
<name>K3W7X4_GLOUD</name>
<dbReference type="EMBL" id="GL376620">
    <property type="status" value="NOT_ANNOTATED_CDS"/>
    <property type="molecule type" value="Genomic_DNA"/>
</dbReference>
<feature type="compositionally biased region" description="Basic residues" evidence="1">
    <location>
        <begin position="225"/>
        <end position="241"/>
    </location>
</feature>
<protein>
    <recommendedName>
        <fullName evidence="2">Zinc knuckle domain-containing protein</fullName>
    </recommendedName>
</protein>
<dbReference type="InterPro" id="IPR041670">
    <property type="entry name" value="Znf-CCHC_6"/>
</dbReference>
<feature type="region of interest" description="Disordered" evidence="1">
    <location>
        <begin position="1"/>
        <end position="47"/>
    </location>
</feature>
<dbReference type="PANTHER" id="PTHR35252:SF1">
    <property type="entry name" value="RETINITIS PIGMENTOSA 9 PROTEIN"/>
    <property type="match status" value="1"/>
</dbReference>
<evidence type="ECO:0000313" key="4">
    <source>
        <dbReference type="Proteomes" id="UP000019132"/>
    </source>
</evidence>
<proteinExistence type="predicted"/>
<sequence length="241" mass="27289">MVSPERAAKRTRHEVRARAYTRSRHGVQAKSRAPEDAIPDKPENRNAREFLKSAPSQGLWLPMGVAVKVMQCWRCKAYGHRTGDRECPMASAGNLVLDAERQAREDPMAKYVALPEQQREMTRAEKKQAKREQLAVLLAEVRREAAEKKERKKHKRKEKSSKREKKKKTRRRKSSSSSSSSPSSSGSESSSSTDSSSSSEDDSNGAAKSKRRGSRRERDRTSSAHSRRSRSPARKRGRSRE</sequence>
<evidence type="ECO:0000256" key="1">
    <source>
        <dbReference type="SAM" id="MobiDB-lite"/>
    </source>
</evidence>
<evidence type="ECO:0000313" key="3">
    <source>
        <dbReference type="EnsemblProtists" id="PYU1_T001065"/>
    </source>
</evidence>
<dbReference type="VEuPathDB" id="FungiDB:PYU1_G001065"/>
<feature type="compositionally biased region" description="Basic residues" evidence="1">
    <location>
        <begin position="9"/>
        <end position="27"/>
    </location>
</feature>
<dbReference type="Proteomes" id="UP000019132">
    <property type="component" value="Unassembled WGS sequence"/>
</dbReference>
<dbReference type="InterPro" id="IPR034585">
    <property type="entry name" value="PAP-1"/>
</dbReference>
<dbReference type="EnsemblProtists" id="PYU1_T001065">
    <property type="protein sequence ID" value="PYU1_T001065"/>
    <property type="gene ID" value="PYU1_G001065"/>
</dbReference>
<feature type="compositionally biased region" description="Low complexity" evidence="1">
    <location>
        <begin position="175"/>
        <end position="198"/>
    </location>
</feature>
<dbReference type="eggNOG" id="KOG3794">
    <property type="taxonomic scope" value="Eukaryota"/>
</dbReference>
<dbReference type="AlphaFoldDB" id="K3W7X4"/>
<reference evidence="4" key="1">
    <citation type="journal article" date="2010" name="Genome Biol.">
        <title>Genome sequence of the necrotrophic plant pathogen Pythium ultimum reveals original pathogenicity mechanisms and effector repertoire.</title>
        <authorList>
            <person name="Levesque C.A."/>
            <person name="Brouwer H."/>
            <person name="Cano L."/>
            <person name="Hamilton J.P."/>
            <person name="Holt C."/>
            <person name="Huitema E."/>
            <person name="Raffaele S."/>
            <person name="Robideau G.P."/>
            <person name="Thines M."/>
            <person name="Win J."/>
            <person name="Zerillo M.M."/>
            <person name="Beakes G.W."/>
            <person name="Boore J.L."/>
            <person name="Busam D."/>
            <person name="Dumas B."/>
            <person name="Ferriera S."/>
            <person name="Fuerstenberg S.I."/>
            <person name="Gachon C.M."/>
            <person name="Gaulin E."/>
            <person name="Govers F."/>
            <person name="Grenville-Briggs L."/>
            <person name="Horner N."/>
            <person name="Hostetler J."/>
            <person name="Jiang R.H."/>
            <person name="Johnson J."/>
            <person name="Krajaejun T."/>
            <person name="Lin H."/>
            <person name="Meijer H.J."/>
            <person name="Moore B."/>
            <person name="Morris P."/>
            <person name="Phuntmart V."/>
            <person name="Puiu D."/>
            <person name="Shetty J."/>
            <person name="Stajich J.E."/>
            <person name="Tripathy S."/>
            <person name="Wawra S."/>
            <person name="van West P."/>
            <person name="Whitty B.R."/>
            <person name="Coutinho P.M."/>
            <person name="Henrissat B."/>
            <person name="Martin F."/>
            <person name="Thomas P.D."/>
            <person name="Tyler B.M."/>
            <person name="De Vries R.P."/>
            <person name="Kamoun S."/>
            <person name="Yandell M."/>
            <person name="Tisserat N."/>
            <person name="Buell C.R."/>
        </authorList>
    </citation>
    <scope>NUCLEOTIDE SEQUENCE</scope>
    <source>
        <strain evidence="4">DAOM:BR144</strain>
    </source>
</reference>
<organism evidence="3 4">
    <name type="scientific">Globisporangium ultimum (strain ATCC 200006 / CBS 805.95 / DAOM BR144)</name>
    <name type="common">Pythium ultimum</name>
    <dbReference type="NCBI Taxonomy" id="431595"/>
    <lineage>
        <taxon>Eukaryota</taxon>
        <taxon>Sar</taxon>
        <taxon>Stramenopiles</taxon>
        <taxon>Oomycota</taxon>
        <taxon>Peronosporomycetes</taxon>
        <taxon>Pythiales</taxon>
        <taxon>Pythiaceae</taxon>
        <taxon>Globisporangium</taxon>
    </lineage>
</organism>
<feature type="region of interest" description="Disordered" evidence="1">
    <location>
        <begin position="145"/>
        <end position="241"/>
    </location>
</feature>